<dbReference type="GO" id="GO:0022857">
    <property type="term" value="F:transmembrane transporter activity"/>
    <property type="evidence" value="ECO:0007669"/>
    <property type="project" value="TreeGrafter"/>
</dbReference>
<evidence type="ECO:0000256" key="2">
    <source>
        <dbReference type="ARBA" id="ARBA00022741"/>
    </source>
</evidence>
<dbReference type="GO" id="GO:0005524">
    <property type="term" value="F:ATP binding"/>
    <property type="evidence" value="ECO:0007669"/>
    <property type="project" value="UniProtKB-KW"/>
</dbReference>
<comment type="caution">
    <text evidence="5">The sequence shown here is derived from an EMBL/GenBank/DDBJ whole genome shotgun (WGS) entry which is preliminary data.</text>
</comment>
<dbReference type="EMBL" id="VUMH01000005">
    <property type="protein sequence ID" value="MSS27768.1"/>
    <property type="molecule type" value="Genomic_DNA"/>
</dbReference>
<dbReference type="Gene3D" id="3.40.50.300">
    <property type="entry name" value="P-loop containing nucleotide triphosphate hydrolases"/>
    <property type="match status" value="1"/>
</dbReference>
<name>A0A6L5XKZ8_9BACT</name>
<dbReference type="PROSITE" id="PS50893">
    <property type="entry name" value="ABC_TRANSPORTER_2"/>
    <property type="match status" value="1"/>
</dbReference>
<dbReference type="GO" id="GO:0005886">
    <property type="term" value="C:plasma membrane"/>
    <property type="evidence" value="ECO:0007669"/>
    <property type="project" value="TreeGrafter"/>
</dbReference>
<keyword evidence="2" id="KW-0547">Nucleotide-binding</keyword>
<dbReference type="GO" id="GO:0089705">
    <property type="term" value="P:protein localization to outer membrane"/>
    <property type="evidence" value="ECO:0007669"/>
    <property type="project" value="TreeGrafter"/>
</dbReference>
<gene>
    <name evidence="5" type="ORF">FYJ44_06820</name>
</gene>
<accession>A0A6L5XKZ8</accession>
<dbReference type="InterPro" id="IPR015854">
    <property type="entry name" value="ABC_transpr_LolD-like"/>
</dbReference>
<reference evidence="5 6" key="1">
    <citation type="submission" date="2019-09" db="EMBL/GenBank/DDBJ databases">
        <title>In-depth cultivation of the pig gut microbiome towards novel bacterial diversity and tailored functional studies.</title>
        <authorList>
            <person name="Wylensek D."/>
            <person name="Hitch T.C.A."/>
            <person name="Clavel T."/>
        </authorList>
    </citation>
    <scope>NUCLEOTIDE SEQUENCE [LARGE SCALE GENOMIC DNA]</scope>
    <source>
        <strain evidence="5 6">PG-178-WT-4</strain>
    </source>
</reference>
<dbReference type="InterPro" id="IPR027417">
    <property type="entry name" value="P-loop_NTPase"/>
</dbReference>
<dbReference type="InterPro" id="IPR003439">
    <property type="entry name" value="ABC_transporter-like_ATP-bd"/>
</dbReference>
<dbReference type="PANTHER" id="PTHR24220:SF689">
    <property type="entry name" value="LIPOPROTEIN-RELEASING SYSTEM ATP-BINDING PROTEIN LOLD"/>
    <property type="match status" value="1"/>
</dbReference>
<dbReference type="Proteomes" id="UP000477488">
    <property type="component" value="Unassembled WGS sequence"/>
</dbReference>
<dbReference type="GO" id="GO:0044874">
    <property type="term" value="P:lipoprotein localization to outer membrane"/>
    <property type="evidence" value="ECO:0007669"/>
    <property type="project" value="TreeGrafter"/>
</dbReference>
<evidence type="ECO:0000313" key="6">
    <source>
        <dbReference type="Proteomes" id="UP000477488"/>
    </source>
</evidence>
<dbReference type="PANTHER" id="PTHR24220">
    <property type="entry name" value="IMPORT ATP-BINDING PROTEIN"/>
    <property type="match status" value="1"/>
</dbReference>
<dbReference type="GO" id="GO:0016887">
    <property type="term" value="F:ATP hydrolysis activity"/>
    <property type="evidence" value="ECO:0007669"/>
    <property type="project" value="InterPro"/>
</dbReference>
<dbReference type="AlphaFoldDB" id="A0A6L5XKZ8"/>
<comment type="similarity">
    <text evidence="1">Belongs to the ABC transporter superfamily.</text>
</comment>
<proteinExistence type="inferred from homology"/>
<evidence type="ECO:0000259" key="4">
    <source>
        <dbReference type="PROSITE" id="PS50893"/>
    </source>
</evidence>
<dbReference type="InterPro" id="IPR003593">
    <property type="entry name" value="AAA+_ATPase"/>
</dbReference>
<evidence type="ECO:0000256" key="3">
    <source>
        <dbReference type="ARBA" id="ARBA00022840"/>
    </source>
</evidence>
<keyword evidence="3 5" id="KW-0067">ATP-binding</keyword>
<dbReference type="SUPFAM" id="SSF52540">
    <property type="entry name" value="P-loop containing nucleoside triphosphate hydrolases"/>
    <property type="match status" value="1"/>
</dbReference>
<keyword evidence="6" id="KW-1185">Reference proteome</keyword>
<dbReference type="Pfam" id="PF00005">
    <property type="entry name" value="ABC_tran"/>
    <property type="match status" value="1"/>
</dbReference>
<evidence type="ECO:0000313" key="5">
    <source>
        <dbReference type="EMBL" id="MSS27768.1"/>
    </source>
</evidence>
<feature type="domain" description="ABC transporter" evidence="4">
    <location>
        <begin position="9"/>
        <end position="255"/>
    </location>
</feature>
<evidence type="ECO:0000256" key="1">
    <source>
        <dbReference type="ARBA" id="ARBA00005417"/>
    </source>
</evidence>
<protein>
    <submittedName>
        <fullName evidence="5">ABC transporter ATP-binding protein</fullName>
    </submittedName>
</protein>
<organism evidence="5 6">
    <name type="scientific">Desulfovibrio porci</name>
    <dbReference type="NCBI Taxonomy" id="2605782"/>
    <lineage>
        <taxon>Bacteria</taxon>
        <taxon>Pseudomonadati</taxon>
        <taxon>Thermodesulfobacteriota</taxon>
        <taxon>Desulfovibrionia</taxon>
        <taxon>Desulfovibrionales</taxon>
        <taxon>Desulfovibrionaceae</taxon>
        <taxon>Desulfovibrio</taxon>
    </lineage>
</organism>
<dbReference type="InterPro" id="IPR017871">
    <property type="entry name" value="ABC_transporter-like_CS"/>
</dbReference>
<dbReference type="PROSITE" id="PS00211">
    <property type="entry name" value="ABC_TRANSPORTER_1"/>
    <property type="match status" value="1"/>
</dbReference>
<dbReference type="SMART" id="SM00382">
    <property type="entry name" value="AAA"/>
    <property type="match status" value="1"/>
</dbReference>
<sequence>MEDTSDLVFSLRGVGKHRPGRDGFHLRLAAFDAPRGQLLALAGPSGCGKSTALDLLACALKPDIQTADGRESAACFLFAPTPQRREDVLAAWRRGGTDALAALRLRHLGYVLQTGGLLPFLSAGENILLHCRSLGIAEQRREAVDALVERLGIGHLLKQYPATLSVGERQRVAIARALAHGPGVVLADEPTAALDPWHARNVLGLFTDLARELGITMIMVTHAPDMAADAGFSLVRFTVESGPDGVFADVRHAAGGD</sequence>